<dbReference type="GO" id="GO:0050906">
    <property type="term" value="P:detection of stimulus involved in sensory perception"/>
    <property type="evidence" value="ECO:0007669"/>
    <property type="project" value="UniProtKB-ARBA"/>
</dbReference>
<evidence type="ECO:0000313" key="16">
    <source>
        <dbReference type="EMBL" id="EEC17090.1"/>
    </source>
</evidence>
<dbReference type="EnsemblMetazoa" id="ISCW022000-RA">
    <property type="protein sequence ID" value="ISCW022000-PA"/>
    <property type="gene ID" value="ISCW022000"/>
</dbReference>
<protein>
    <submittedName>
        <fullName evidence="16 17">Glutamate receptor, putative</fullName>
    </submittedName>
</protein>
<keyword evidence="5 13" id="KW-0812">Transmembrane</keyword>
<comment type="subcellular location">
    <subcellularLocation>
        <location evidence="1">Cell membrane</location>
        <topology evidence="1">Multi-pass membrane protein</topology>
    </subcellularLocation>
</comment>
<evidence type="ECO:0000256" key="8">
    <source>
        <dbReference type="ARBA" id="ARBA00023136"/>
    </source>
</evidence>
<evidence type="ECO:0000259" key="14">
    <source>
        <dbReference type="Pfam" id="PF00060"/>
    </source>
</evidence>
<reference evidence="17" key="2">
    <citation type="submission" date="2020-05" db="UniProtKB">
        <authorList>
            <consortium name="EnsemblMetazoa"/>
        </authorList>
    </citation>
    <scope>IDENTIFICATION</scope>
    <source>
        <strain evidence="17">wikel</strain>
    </source>
</reference>
<dbReference type="InterPro" id="IPR052192">
    <property type="entry name" value="Insect_Ionotropic_Sensory_Rcpt"/>
</dbReference>
<dbReference type="STRING" id="6945.B7QE18"/>
<dbReference type="AlphaFoldDB" id="B7QE18"/>
<dbReference type="HOGENOM" id="CLU_007257_8_0_1"/>
<keyword evidence="18" id="KW-1185">Reference proteome</keyword>
<keyword evidence="12" id="KW-0407">Ion channel</keyword>
<feature type="transmembrane region" description="Helical" evidence="13">
    <location>
        <begin position="152"/>
        <end position="172"/>
    </location>
</feature>
<feature type="domain" description="Ionotropic glutamate receptor L-glutamate and glycine-binding" evidence="15">
    <location>
        <begin position="10"/>
        <end position="74"/>
    </location>
</feature>
<keyword evidence="8 13" id="KW-0472">Membrane</keyword>
<evidence type="ECO:0000256" key="10">
    <source>
        <dbReference type="ARBA" id="ARBA00023180"/>
    </source>
</evidence>
<evidence type="ECO:0000313" key="18">
    <source>
        <dbReference type="Proteomes" id="UP000001555"/>
    </source>
</evidence>
<evidence type="ECO:0000256" key="11">
    <source>
        <dbReference type="ARBA" id="ARBA00023286"/>
    </source>
</evidence>
<evidence type="ECO:0000313" key="17">
    <source>
        <dbReference type="EnsemblMetazoa" id="ISCW022000-PA"/>
    </source>
</evidence>
<sequence>PRLEASYPSHRYSLSSPEDSQWGMALPGGNWTGLVGMLHQNRADMALGPVAMTYDRSQVSTFTSQVSTDYLTVLSGFPDVVEASVFGTLMAFEWKVWLGLLCSLLLCVFTNFVVDIFMDESKIPATQRLVQLWWIYFSALFCESSPRTPPNIPGRIVLAVWWLTVVVLMNAFTGHM</sequence>
<dbReference type="VEuPathDB" id="VectorBase:ISCP_038537"/>
<dbReference type="OrthoDB" id="6485003at2759"/>
<organism>
    <name type="scientific">Ixodes scapularis</name>
    <name type="common">Black-legged tick</name>
    <name type="synonym">Deer tick</name>
    <dbReference type="NCBI Taxonomy" id="6945"/>
    <lineage>
        <taxon>Eukaryota</taxon>
        <taxon>Metazoa</taxon>
        <taxon>Ecdysozoa</taxon>
        <taxon>Arthropoda</taxon>
        <taxon>Chelicerata</taxon>
        <taxon>Arachnida</taxon>
        <taxon>Acari</taxon>
        <taxon>Parasitiformes</taxon>
        <taxon>Ixodida</taxon>
        <taxon>Ixodoidea</taxon>
        <taxon>Ixodidae</taxon>
        <taxon>Ixodinae</taxon>
        <taxon>Ixodes</taxon>
    </lineage>
</organism>
<feature type="transmembrane region" description="Helical" evidence="13">
    <location>
        <begin position="96"/>
        <end position="117"/>
    </location>
</feature>
<dbReference type="InterPro" id="IPR001320">
    <property type="entry name" value="Iontro_rcpt_C"/>
</dbReference>
<evidence type="ECO:0000256" key="13">
    <source>
        <dbReference type="SAM" id="Phobius"/>
    </source>
</evidence>
<keyword evidence="3" id="KW-0813">Transport</keyword>
<dbReference type="InterPro" id="IPR019594">
    <property type="entry name" value="Glu/Gly-bd"/>
</dbReference>
<evidence type="ECO:0000256" key="6">
    <source>
        <dbReference type="ARBA" id="ARBA00022989"/>
    </source>
</evidence>
<dbReference type="SMR" id="B7QE18"/>
<evidence type="ECO:0000256" key="5">
    <source>
        <dbReference type="ARBA" id="ARBA00022692"/>
    </source>
</evidence>
<dbReference type="VEuPathDB" id="VectorBase:ISCI022000"/>
<dbReference type="GO" id="GO:0005886">
    <property type="term" value="C:plasma membrane"/>
    <property type="evidence" value="ECO:0007669"/>
    <property type="project" value="UniProtKB-SubCell"/>
</dbReference>
<dbReference type="Pfam" id="PF00060">
    <property type="entry name" value="Lig_chan"/>
    <property type="match status" value="1"/>
</dbReference>
<name>B7QE18_IXOSC</name>
<keyword evidence="10" id="KW-0325">Glycoprotein</keyword>
<dbReference type="Proteomes" id="UP000001555">
    <property type="component" value="Unassembled WGS sequence"/>
</dbReference>
<dbReference type="GO" id="GO:0015276">
    <property type="term" value="F:ligand-gated monoatomic ion channel activity"/>
    <property type="evidence" value="ECO:0007669"/>
    <property type="project" value="InterPro"/>
</dbReference>
<reference evidence="16 18" key="1">
    <citation type="submission" date="2008-03" db="EMBL/GenBank/DDBJ databases">
        <title>Annotation of Ixodes scapularis.</title>
        <authorList>
            <consortium name="Ixodes scapularis Genome Project Consortium"/>
            <person name="Caler E."/>
            <person name="Hannick L.I."/>
            <person name="Bidwell S."/>
            <person name="Joardar V."/>
            <person name="Thiagarajan M."/>
            <person name="Amedeo P."/>
            <person name="Galinsky K.J."/>
            <person name="Schobel S."/>
            <person name="Inman J."/>
            <person name="Hostetler J."/>
            <person name="Miller J."/>
            <person name="Hammond M."/>
            <person name="Megy K."/>
            <person name="Lawson D."/>
            <person name="Kodira C."/>
            <person name="Sutton G."/>
            <person name="Meyer J."/>
            <person name="Hill C.A."/>
            <person name="Birren B."/>
            <person name="Nene V."/>
            <person name="Collins F."/>
            <person name="Alarcon-Chaidez F."/>
            <person name="Wikel S."/>
            <person name="Strausberg R."/>
        </authorList>
    </citation>
    <scope>NUCLEOTIDE SEQUENCE [LARGE SCALE GENOMIC DNA]</scope>
    <source>
        <strain evidence="18">Wikel</strain>
        <strain evidence="16">Wikel colony</strain>
    </source>
</reference>
<evidence type="ECO:0000259" key="15">
    <source>
        <dbReference type="Pfam" id="PF10613"/>
    </source>
</evidence>
<evidence type="ECO:0000256" key="4">
    <source>
        <dbReference type="ARBA" id="ARBA00022475"/>
    </source>
</evidence>
<evidence type="ECO:0000256" key="9">
    <source>
        <dbReference type="ARBA" id="ARBA00023170"/>
    </source>
</evidence>
<dbReference type="EMBL" id="ABJB010807627">
    <property type="status" value="NOT_ANNOTATED_CDS"/>
    <property type="molecule type" value="Genomic_DNA"/>
</dbReference>
<feature type="non-terminal residue" evidence="16">
    <location>
        <position position="1"/>
    </location>
</feature>
<evidence type="ECO:0000256" key="2">
    <source>
        <dbReference type="ARBA" id="ARBA00008685"/>
    </source>
</evidence>
<keyword evidence="9 16" id="KW-0675">Receptor</keyword>
<dbReference type="Pfam" id="PF10613">
    <property type="entry name" value="Lig_chan-Glu_bd"/>
    <property type="match status" value="1"/>
</dbReference>
<dbReference type="EMBL" id="DS917723">
    <property type="protein sequence ID" value="EEC17090.1"/>
    <property type="molecule type" value="Genomic_DNA"/>
</dbReference>
<dbReference type="Gene3D" id="3.40.190.10">
    <property type="entry name" value="Periplasmic binding protein-like II"/>
    <property type="match status" value="1"/>
</dbReference>
<evidence type="ECO:0000256" key="7">
    <source>
        <dbReference type="ARBA" id="ARBA00023065"/>
    </source>
</evidence>
<keyword evidence="7" id="KW-0406">Ion transport</keyword>
<keyword evidence="4" id="KW-1003">Cell membrane</keyword>
<dbReference type="EMBL" id="ABJB011001277">
    <property type="status" value="NOT_ANNOTATED_CDS"/>
    <property type="molecule type" value="Genomic_DNA"/>
</dbReference>
<evidence type="ECO:0000256" key="1">
    <source>
        <dbReference type="ARBA" id="ARBA00004651"/>
    </source>
</evidence>
<dbReference type="PANTHER" id="PTHR42643">
    <property type="entry name" value="IONOTROPIC RECEPTOR 20A-RELATED"/>
    <property type="match status" value="1"/>
</dbReference>
<feature type="domain" description="Ionotropic glutamate receptor C-terminal" evidence="14">
    <location>
        <begin position="94"/>
        <end position="174"/>
    </location>
</feature>
<accession>B7QE18</accession>
<dbReference type="VEuPathDB" id="VectorBase:ISCW022000"/>
<dbReference type="PANTHER" id="PTHR42643:SF38">
    <property type="entry name" value="IONOTROPIC RECEPTOR 100A"/>
    <property type="match status" value="1"/>
</dbReference>
<feature type="non-terminal residue" evidence="16">
    <location>
        <position position="176"/>
    </location>
</feature>
<dbReference type="Gene3D" id="1.10.287.70">
    <property type="match status" value="1"/>
</dbReference>
<dbReference type="SUPFAM" id="SSF53850">
    <property type="entry name" value="Periplasmic binding protein-like II"/>
    <property type="match status" value="1"/>
</dbReference>
<keyword evidence="11" id="KW-1071">Ligand-gated ion channel</keyword>
<evidence type="ECO:0000256" key="12">
    <source>
        <dbReference type="ARBA" id="ARBA00023303"/>
    </source>
</evidence>
<evidence type="ECO:0000256" key="3">
    <source>
        <dbReference type="ARBA" id="ARBA00022448"/>
    </source>
</evidence>
<comment type="similarity">
    <text evidence="2">Belongs to the glutamate-gated ion channel (TC 1.A.10.1) family.</text>
</comment>
<dbReference type="PaxDb" id="6945-B7QE18"/>
<proteinExistence type="inferred from homology"/>
<gene>
    <name evidence="16" type="ORF">IscW_ISCW022000</name>
</gene>
<keyword evidence="6 13" id="KW-1133">Transmembrane helix</keyword>